<evidence type="ECO:0000313" key="2">
    <source>
        <dbReference type="EMBL" id="MBV7272027.1"/>
    </source>
</evidence>
<dbReference type="RefSeq" id="WP_218319063.1">
    <property type="nucleotide sequence ID" value="NZ_JAEEGC010000017.1"/>
</dbReference>
<keyword evidence="1" id="KW-0472">Membrane</keyword>
<dbReference type="EMBL" id="JAEEGC010000017">
    <property type="protein sequence ID" value="MBV7272027.1"/>
    <property type="molecule type" value="Genomic_DNA"/>
</dbReference>
<organism evidence="2 3">
    <name type="scientific">Clostridium thailandense</name>
    <dbReference type="NCBI Taxonomy" id="2794346"/>
    <lineage>
        <taxon>Bacteria</taxon>
        <taxon>Bacillati</taxon>
        <taxon>Bacillota</taxon>
        <taxon>Clostridia</taxon>
        <taxon>Eubacteriales</taxon>
        <taxon>Clostridiaceae</taxon>
        <taxon>Clostridium</taxon>
    </lineage>
</organism>
<evidence type="ECO:0000256" key="1">
    <source>
        <dbReference type="SAM" id="Phobius"/>
    </source>
</evidence>
<keyword evidence="1" id="KW-0812">Transmembrane</keyword>
<dbReference type="AlphaFoldDB" id="A0A949TK70"/>
<gene>
    <name evidence="2" type="ORF">I6U48_03730</name>
</gene>
<evidence type="ECO:0000313" key="3">
    <source>
        <dbReference type="Proteomes" id="UP000694308"/>
    </source>
</evidence>
<comment type="caution">
    <text evidence="2">The sequence shown here is derived from an EMBL/GenBank/DDBJ whole genome shotgun (WGS) entry which is preliminary data.</text>
</comment>
<proteinExistence type="predicted"/>
<keyword evidence="1" id="KW-1133">Transmembrane helix</keyword>
<accession>A0A949TK70</accession>
<reference evidence="2" key="1">
    <citation type="submission" date="2020-12" db="EMBL/GenBank/DDBJ databases">
        <title>Clostridium thailandense sp. nov., a novel acetogenic bacterium isolated from peat land soil in Thailand.</title>
        <authorList>
            <person name="Chaikitkaew S."/>
            <person name="Birkeland N.K."/>
        </authorList>
    </citation>
    <scope>NUCLEOTIDE SEQUENCE</scope>
    <source>
        <strain evidence="2">PL3</strain>
    </source>
</reference>
<name>A0A949TK70_9CLOT</name>
<keyword evidence="3" id="KW-1185">Reference proteome</keyword>
<sequence>MYNKIISMLVPFYNLGLVLAINIMMFGITLGIIGIMGKYIGKVFDKNNERFFGLK</sequence>
<dbReference type="Proteomes" id="UP000694308">
    <property type="component" value="Unassembled WGS sequence"/>
</dbReference>
<feature type="transmembrane region" description="Helical" evidence="1">
    <location>
        <begin position="12"/>
        <end position="36"/>
    </location>
</feature>
<protein>
    <submittedName>
        <fullName evidence="2">Uncharacterized protein</fullName>
    </submittedName>
</protein>